<evidence type="ECO:0000313" key="3">
    <source>
        <dbReference type="Proteomes" id="UP000595170"/>
    </source>
</evidence>
<protein>
    <submittedName>
        <fullName evidence="2">Uncharacterized protein</fullName>
    </submittedName>
</protein>
<reference evidence="2 3" key="1">
    <citation type="submission" date="2020-11" db="EMBL/GenBank/DDBJ databases">
        <title>Complete Genome Sequence of Achromobacter phage vB_AchrS_AchV4.</title>
        <authorList>
            <person name="Kaliniene L."/>
            <person name="Noreika A."/>
            <person name="Meskys R."/>
        </authorList>
    </citation>
    <scope>NUCLEOTIDE SEQUENCE [LARGE SCALE GENOMIC DNA]</scope>
</reference>
<feature type="region of interest" description="Disordered" evidence="1">
    <location>
        <begin position="31"/>
        <end position="51"/>
    </location>
</feature>
<evidence type="ECO:0000256" key="1">
    <source>
        <dbReference type="SAM" id="MobiDB-lite"/>
    </source>
</evidence>
<name>A0A7T3U6U9_9CAUD</name>
<evidence type="ECO:0000313" key="2">
    <source>
        <dbReference type="EMBL" id="QPZ53260.1"/>
    </source>
</evidence>
<dbReference type="Proteomes" id="UP000595170">
    <property type="component" value="Segment"/>
</dbReference>
<keyword evidence="3" id="KW-1185">Reference proteome</keyword>
<dbReference type="EMBL" id="MW269554">
    <property type="protein sequence ID" value="QPZ53260.1"/>
    <property type="molecule type" value="Genomic_DNA"/>
</dbReference>
<organism evidence="2 3">
    <name type="scientific">Achromobacter phage vB_AchrS_AchV4</name>
    <dbReference type="NCBI Taxonomy" id="2796514"/>
    <lineage>
        <taxon>Viruses</taxon>
        <taxon>Duplodnaviria</taxon>
        <taxon>Heunggongvirae</taxon>
        <taxon>Uroviricota</taxon>
        <taxon>Caudoviricetes</taxon>
        <taxon>Casjensviridae</taxon>
        <taxon>Gediminasvirus</taxon>
        <taxon>Gediminasvirus AchV4</taxon>
    </lineage>
</organism>
<sequence length="241" mass="27187">MAKPTYYNDGDTFEHKGRTFRVFIEYDDDGTPPWERADGHGPVSDWTSRDKRPGEWVLSSDRGSKRFYDAQEAARLARVDGWGLDDNERARLAAKLGREPKPGEVRAEAVRRDFEFLRRWCADQWHYVGVAVVHVPNGTDPDEVKRNYSYAVWGIESDADEYIVETASECADECAHALDAEAATIRAKLRAQREAVRALIADIRQSATLRPAVCAAVRESLTRHMEKRAAEHARLAELAGA</sequence>
<gene>
    <name evidence="2" type="ORF">AchV4_0053</name>
</gene>
<proteinExistence type="predicted"/>
<accession>A0A7T3U6U9</accession>